<dbReference type="EMBL" id="FMHZ01000002">
    <property type="protein sequence ID" value="SCL61127.1"/>
    <property type="molecule type" value="Genomic_DNA"/>
</dbReference>
<proteinExistence type="predicted"/>
<keyword evidence="1" id="KW-0812">Transmembrane</keyword>
<evidence type="ECO:0000256" key="1">
    <source>
        <dbReference type="SAM" id="Phobius"/>
    </source>
</evidence>
<feature type="transmembrane region" description="Helical" evidence="1">
    <location>
        <begin position="35"/>
        <end position="56"/>
    </location>
</feature>
<keyword evidence="1" id="KW-1133">Transmembrane helix</keyword>
<keyword evidence="1" id="KW-0472">Membrane</keyword>
<reference evidence="3" key="1">
    <citation type="submission" date="2016-06" db="EMBL/GenBank/DDBJ databases">
        <authorList>
            <person name="Varghese N."/>
            <person name="Submissions Spin"/>
        </authorList>
    </citation>
    <scope>NUCLEOTIDE SEQUENCE [LARGE SCALE GENOMIC DNA]</scope>
    <source>
        <strain evidence="3">DSM 43903</strain>
    </source>
</reference>
<evidence type="ECO:0000313" key="3">
    <source>
        <dbReference type="Proteomes" id="UP000199001"/>
    </source>
</evidence>
<protein>
    <submittedName>
        <fullName evidence="2">Uncharacterized protein</fullName>
    </submittedName>
</protein>
<evidence type="ECO:0000313" key="2">
    <source>
        <dbReference type="EMBL" id="SCL61127.1"/>
    </source>
</evidence>
<name>A0A1C6V4P2_9ACTN</name>
<dbReference type="Proteomes" id="UP000199001">
    <property type="component" value="Unassembled WGS sequence"/>
</dbReference>
<gene>
    <name evidence="2" type="ORF">GA0070606_3388</name>
</gene>
<keyword evidence="3" id="KW-1185">Reference proteome</keyword>
<accession>A0A1C6V4P2</accession>
<organism evidence="2 3">
    <name type="scientific">Micromonospora citrea</name>
    <dbReference type="NCBI Taxonomy" id="47855"/>
    <lineage>
        <taxon>Bacteria</taxon>
        <taxon>Bacillati</taxon>
        <taxon>Actinomycetota</taxon>
        <taxon>Actinomycetes</taxon>
        <taxon>Micromonosporales</taxon>
        <taxon>Micromonosporaceae</taxon>
        <taxon>Micromonospora</taxon>
    </lineage>
</organism>
<sequence length="268" mass="28223">MEIARRQPDPSSASQPCNLFARTFVMRGVRIERVVYRRFAVALVLLGLVGLGAAAATGRGEGGDRVVPMAVSTPPAETRPAAASPAGDLRVEPARIRTEPAKATAVRLAAAVDQALAESAPGATWTGPREPAHLDRKVRNGGQASTTVGARLVHQGRDGVLHVTISLDPAGTPAPFDWSCRDADRRRGALCEASREPDGVRAKIQTSVDPDGIVRHRVDVELPEVGRLRLDVSNDSGTDPGRPAQPDAPLVMEEARAVALNVSGRIAG</sequence>
<dbReference type="AlphaFoldDB" id="A0A1C6V4P2"/>
<dbReference type="STRING" id="47855.GA0070606_3388"/>